<dbReference type="OrthoDB" id="515338at2"/>
<dbReference type="EMBL" id="AP018227">
    <property type="protein sequence ID" value="BAY84509.1"/>
    <property type="molecule type" value="Genomic_DNA"/>
</dbReference>
<evidence type="ECO:0000313" key="2">
    <source>
        <dbReference type="Proteomes" id="UP000218418"/>
    </source>
</evidence>
<reference evidence="1 2" key="1">
    <citation type="submission" date="2017-06" db="EMBL/GenBank/DDBJ databases">
        <title>Genome sequencing of cyanobaciteial culture collection at National Institute for Environmental Studies (NIES).</title>
        <authorList>
            <person name="Hirose Y."/>
            <person name="Shimura Y."/>
            <person name="Fujisawa T."/>
            <person name="Nakamura Y."/>
            <person name="Kawachi M."/>
        </authorList>
    </citation>
    <scope>NUCLEOTIDE SEQUENCE [LARGE SCALE GENOMIC DNA]</scope>
    <source>
        <strain evidence="1 2">NIES-267</strain>
    </source>
</reference>
<gene>
    <name evidence="1" type="ORF">NIES267_40050</name>
</gene>
<organism evidence="1 2">
    <name type="scientific">Calothrix parasitica NIES-267</name>
    <dbReference type="NCBI Taxonomy" id="1973488"/>
    <lineage>
        <taxon>Bacteria</taxon>
        <taxon>Bacillati</taxon>
        <taxon>Cyanobacteriota</taxon>
        <taxon>Cyanophyceae</taxon>
        <taxon>Nostocales</taxon>
        <taxon>Calotrichaceae</taxon>
        <taxon>Calothrix</taxon>
    </lineage>
</organism>
<protein>
    <submittedName>
        <fullName evidence="1">Uncharacterized protein</fullName>
    </submittedName>
</protein>
<proteinExistence type="predicted"/>
<evidence type="ECO:0000313" key="1">
    <source>
        <dbReference type="EMBL" id="BAY84509.1"/>
    </source>
</evidence>
<keyword evidence="2" id="KW-1185">Reference proteome</keyword>
<dbReference type="AlphaFoldDB" id="A0A1Z4LTE9"/>
<accession>A0A1Z4LTE9</accession>
<sequence length="204" mass="23643">MHLVRNIRLLRKMNNYESIKHLPSEIPAPRQFLRYCFGFDRLTPEEILDEEISFGYSVKCVNLLSKILGIQKKTVRGWGDNPNFEDMPQHARTTCGYVQVALSPEILKRIASSEYVAPRVTANQFINEMLLKGSSYSERLKIVSSTKFRGQYLTLLSETLTISKRTIYEWGRDIELPKMPIYHQHTLAYALAAYRKKQQQNIAA</sequence>
<dbReference type="Proteomes" id="UP000218418">
    <property type="component" value="Chromosome"/>
</dbReference>
<name>A0A1Z4LTE9_9CYAN</name>